<dbReference type="AlphaFoldDB" id="A0AAE4AKZ4"/>
<keyword evidence="8 9" id="KW-0472">Membrane</keyword>
<keyword evidence="5 11" id="KW-0808">Transferase</keyword>
<dbReference type="PANTHER" id="PTHR45453">
    <property type="entry name" value="PHOSPHATE REGULON SENSOR PROTEIN PHOR"/>
    <property type="match status" value="1"/>
</dbReference>
<dbReference type="EMBL" id="JAUSTO010000003">
    <property type="protein sequence ID" value="MDQ0151947.1"/>
    <property type="molecule type" value="Genomic_DNA"/>
</dbReference>
<dbReference type="Gene3D" id="3.30.450.20">
    <property type="entry name" value="PAS domain"/>
    <property type="match status" value="1"/>
</dbReference>
<dbReference type="GO" id="GO:0005886">
    <property type="term" value="C:plasma membrane"/>
    <property type="evidence" value="ECO:0007669"/>
    <property type="project" value="TreeGrafter"/>
</dbReference>
<keyword evidence="9" id="KW-1133">Transmembrane helix</keyword>
<keyword evidence="6 11" id="KW-0418">Kinase</keyword>
<protein>
    <recommendedName>
        <fullName evidence="3">histidine kinase</fullName>
        <ecNumber evidence="3">2.7.13.3</ecNumber>
    </recommendedName>
</protein>
<comment type="catalytic activity">
    <reaction evidence="1">
        <text>ATP + protein L-histidine = ADP + protein N-phospho-L-histidine.</text>
        <dbReference type="EC" id="2.7.13.3"/>
    </reaction>
</comment>
<dbReference type="CDD" id="cd00075">
    <property type="entry name" value="HATPase"/>
    <property type="match status" value="1"/>
</dbReference>
<evidence type="ECO:0000259" key="10">
    <source>
        <dbReference type="PROSITE" id="PS50109"/>
    </source>
</evidence>
<dbReference type="InterPro" id="IPR003661">
    <property type="entry name" value="HisK_dim/P_dom"/>
</dbReference>
<dbReference type="InterPro" id="IPR003594">
    <property type="entry name" value="HATPase_dom"/>
</dbReference>
<dbReference type="Gene3D" id="1.10.287.130">
    <property type="match status" value="1"/>
</dbReference>
<evidence type="ECO:0000256" key="8">
    <source>
        <dbReference type="ARBA" id="ARBA00023136"/>
    </source>
</evidence>
<dbReference type="GO" id="GO:0016036">
    <property type="term" value="P:cellular response to phosphate starvation"/>
    <property type="evidence" value="ECO:0007669"/>
    <property type="project" value="TreeGrafter"/>
</dbReference>
<name>A0AAE4AKZ4_9FIRM</name>
<evidence type="ECO:0000313" key="11">
    <source>
        <dbReference type="EMBL" id="MDQ0151947.1"/>
    </source>
</evidence>
<evidence type="ECO:0000256" key="4">
    <source>
        <dbReference type="ARBA" id="ARBA00022553"/>
    </source>
</evidence>
<evidence type="ECO:0000256" key="1">
    <source>
        <dbReference type="ARBA" id="ARBA00000085"/>
    </source>
</evidence>
<evidence type="ECO:0000256" key="9">
    <source>
        <dbReference type="SAM" id="Phobius"/>
    </source>
</evidence>
<gene>
    <name evidence="11" type="ORF">J2S20_000629</name>
</gene>
<keyword evidence="9" id="KW-0812">Transmembrane</keyword>
<dbReference type="CDD" id="cd00082">
    <property type="entry name" value="HisKA"/>
    <property type="match status" value="1"/>
</dbReference>
<reference evidence="11" key="1">
    <citation type="submission" date="2023-07" db="EMBL/GenBank/DDBJ databases">
        <title>Genomic Encyclopedia of Type Strains, Phase IV (KMG-IV): sequencing the most valuable type-strain genomes for metagenomic binning, comparative biology and taxonomic classification.</title>
        <authorList>
            <person name="Goeker M."/>
        </authorList>
    </citation>
    <scope>NUCLEOTIDE SEQUENCE</scope>
    <source>
        <strain evidence="11">DSM 19659</strain>
    </source>
</reference>
<proteinExistence type="predicted"/>
<organism evidence="11 12">
    <name type="scientific">Moryella indoligenes</name>
    <dbReference type="NCBI Taxonomy" id="371674"/>
    <lineage>
        <taxon>Bacteria</taxon>
        <taxon>Bacillati</taxon>
        <taxon>Bacillota</taxon>
        <taxon>Clostridia</taxon>
        <taxon>Lachnospirales</taxon>
        <taxon>Lachnospiraceae</taxon>
        <taxon>Moryella</taxon>
    </lineage>
</organism>
<dbReference type="EC" id="2.7.13.3" evidence="3"/>
<dbReference type="GO" id="GO:0000155">
    <property type="term" value="F:phosphorelay sensor kinase activity"/>
    <property type="evidence" value="ECO:0007669"/>
    <property type="project" value="InterPro"/>
</dbReference>
<feature type="transmembrane region" description="Helical" evidence="9">
    <location>
        <begin position="143"/>
        <end position="167"/>
    </location>
</feature>
<dbReference type="PANTHER" id="PTHR45453:SF1">
    <property type="entry name" value="PHOSPHATE REGULON SENSOR PROTEIN PHOR"/>
    <property type="match status" value="1"/>
</dbReference>
<evidence type="ECO:0000313" key="12">
    <source>
        <dbReference type="Proteomes" id="UP001241537"/>
    </source>
</evidence>
<evidence type="ECO:0000256" key="6">
    <source>
        <dbReference type="ARBA" id="ARBA00022777"/>
    </source>
</evidence>
<dbReference type="FunFam" id="3.30.565.10:FF:000006">
    <property type="entry name" value="Sensor histidine kinase WalK"/>
    <property type="match status" value="1"/>
</dbReference>
<keyword evidence="12" id="KW-1185">Reference proteome</keyword>
<dbReference type="Pfam" id="PF00512">
    <property type="entry name" value="HisKA"/>
    <property type="match status" value="1"/>
</dbReference>
<dbReference type="InterPro" id="IPR035965">
    <property type="entry name" value="PAS-like_dom_sf"/>
</dbReference>
<dbReference type="SUPFAM" id="SSF47384">
    <property type="entry name" value="Homodimeric domain of signal transducing histidine kinase"/>
    <property type="match status" value="1"/>
</dbReference>
<dbReference type="PROSITE" id="PS50109">
    <property type="entry name" value="HIS_KIN"/>
    <property type="match status" value="1"/>
</dbReference>
<dbReference type="FunFam" id="1.10.287.130:FF:000001">
    <property type="entry name" value="Two-component sensor histidine kinase"/>
    <property type="match status" value="1"/>
</dbReference>
<evidence type="ECO:0000256" key="3">
    <source>
        <dbReference type="ARBA" id="ARBA00012438"/>
    </source>
</evidence>
<keyword evidence="4" id="KW-0597">Phosphoprotein</keyword>
<dbReference type="InterPro" id="IPR004358">
    <property type="entry name" value="Sig_transdc_His_kin-like_C"/>
</dbReference>
<sequence length="546" mass="60989">MTRRIFRSIVSVALLVLLACAALLLFVLYSYFGTVQAEQLQAELSFAAEGVETGGFNYLRALQSDRYRLTWVDAAGDVLFDSQGDAAQMENHAAREEIREAFQRGKGESTRFSDTLTEQTLYFAERLRDGSVLRISVSRKTTLSLLLALLAPLSAVLFAAVLLSAVLSAGISRRIVCPLEAINYDRPLENDCYEELSPILVRMEQQRQQVHAQQAALDEQRREFAAITGRMREGLVLLNHRGEVLSINPAAERFFRTDADAVGRDFILVERSTELMDAIECAKREGDTELQLSRDGREYLLRVSGTAAEKQGIVLLLFDVTERVLAERNRREFTANVSHELKTPLQSIMGSAELLENGLVQAEDVPAFVGRIRREAGRLMSLIEDTIRLSQLDERTPLPVESVELRSLVSEELRLLRDAAAQKNISLELKGTEVHIQTVRQLLHEIVYNLCDNAIKYNVDGGSVTVTVGERFLSVRDSGIGIDAAQQTRIFERFYRVDKSHSRQIGGTGLGLSIVKHAVEYMNGVIEIKSEPGSGTEITVRFPEEN</sequence>
<dbReference type="PRINTS" id="PR00344">
    <property type="entry name" value="BCTRLSENSOR"/>
</dbReference>
<evidence type="ECO:0000256" key="5">
    <source>
        <dbReference type="ARBA" id="ARBA00022679"/>
    </source>
</evidence>
<dbReference type="SUPFAM" id="SSF55874">
    <property type="entry name" value="ATPase domain of HSP90 chaperone/DNA topoisomerase II/histidine kinase"/>
    <property type="match status" value="1"/>
</dbReference>
<dbReference type="InterPro" id="IPR050351">
    <property type="entry name" value="BphY/WalK/GraS-like"/>
</dbReference>
<dbReference type="InterPro" id="IPR005467">
    <property type="entry name" value="His_kinase_dom"/>
</dbReference>
<comment type="caution">
    <text evidence="11">The sequence shown here is derived from an EMBL/GenBank/DDBJ whole genome shotgun (WGS) entry which is preliminary data.</text>
</comment>
<dbReference type="Proteomes" id="UP001241537">
    <property type="component" value="Unassembled WGS sequence"/>
</dbReference>
<dbReference type="GO" id="GO:0004721">
    <property type="term" value="F:phosphoprotein phosphatase activity"/>
    <property type="evidence" value="ECO:0007669"/>
    <property type="project" value="TreeGrafter"/>
</dbReference>
<dbReference type="InterPro" id="IPR036097">
    <property type="entry name" value="HisK_dim/P_sf"/>
</dbReference>
<comment type="subcellular location">
    <subcellularLocation>
        <location evidence="2">Membrane</location>
    </subcellularLocation>
</comment>
<keyword evidence="7" id="KW-0902">Two-component regulatory system</keyword>
<dbReference type="SMART" id="SM00388">
    <property type="entry name" value="HisKA"/>
    <property type="match status" value="1"/>
</dbReference>
<dbReference type="CDD" id="cd00130">
    <property type="entry name" value="PAS"/>
    <property type="match status" value="1"/>
</dbReference>
<accession>A0AAE4AKZ4</accession>
<dbReference type="PROSITE" id="PS51257">
    <property type="entry name" value="PROKAR_LIPOPROTEIN"/>
    <property type="match status" value="1"/>
</dbReference>
<dbReference type="InterPro" id="IPR000014">
    <property type="entry name" value="PAS"/>
</dbReference>
<dbReference type="Gene3D" id="3.30.565.10">
    <property type="entry name" value="Histidine kinase-like ATPase, C-terminal domain"/>
    <property type="match status" value="1"/>
</dbReference>
<evidence type="ECO:0000256" key="2">
    <source>
        <dbReference type="ARBA" id="ARBA00004370"/>
    </source>
</evidence>
<dbReference type="RefSeq" id="WP_106611629.1">
    <property type="nucleotide sequence ID" value="NZ_JAUSTO010000003.1"/>
</dbReference>
<evidence type="ECO:0000256" key="7">
    <source>
        <dbReference type="ARBA" id="ARBA00023012"/>
    </source>
</evidence>
<dbReference type="InterPro" id="IPR036890">
    <property type="entry name" value="HATPase_C_sf"/>
</dbReference>
<dbReference type="SMART" id="SM00387">
    <property type="entry name" value="HATPase_c"/>
    <property type="match status" value="1"/>
</dbReference>
<feature type="domain" description="Histidine kinase" evidence="10">
    <location>
        <begin position="336"/>
        <end position="546"/>
    </location>
</feature>
<dbReference type="Pfam" id="PF02518">
    <property type="entry name" value="HATPase_c"/>
    <property type="match status" value="1"/>
</dbReference>
<dbReference type="SUPFAM" id="SSF55785">
    <property type="entry name" value="PYP-like sensor domain (PAS domain)"/>
    <property type="match status" value="1"/>
</dbReference>